<gene>
    <name evidence="1" type="ORF">GJJ18_24125</name>
</gene>
<dbReference type="AlphaFoldDB" id="A0A9J6S5B2"/>
<reference evidence="1" key="1">
    <citation type="submission" date="2019-10" db="EMBL/GenBank/DDBJ databases">
        <title>Molecular typing, antibiotic resistance determination and virulence profiling for 36 multidrug-resistant clinical Klebsiella pneumoniae isolates using second- and third-generation sequencing.</title>
        <authorList>
            <person name="Shelenkov A."/>
            <person name="Mikhaylova Y."/>
            <person name="Yanushevich Y."/>
            <person name="Samoilov A."/>
            <person name="Petrova L."/>
            <person name="Fomina V."/>
            <person name="Gusarov V."/>
            <person name="Zamyatin M."/>
            <person name="Shagin D."/>
        </authorList>
    </citation>
    <scope>NUCLEOTIDE SEQUENCE [LARGE SCALE GENOMIC DNA]</scope>
    <source>
        <strain evidence="1">CriePir115</strain>
    </source>
</reference>
<accession>A0A9J6S5B2</accession>
<organism evidence="1">
    <name type="scientific">Klebsiella pneumoniae</name>
    <dbReference type="NCBI Taxonomy" id="573"/>
    <lineage>
        <taxon>Bacteria</taxon>
        <taxon>Pseudomonadati</taxon>
        <taxon>Pseudomonadota</taxon>
        <taxon>Gammaproteobacteria</taxon>
        <taxon>Enterobacterales</taxon>
        <taxon>Enterobacteriaceae</taxon>
        <taxon>Klebsiella/Raoultella group</taxon>
        <taxon>Klebsiella</taxon>
        <taxon>Klebsiella pneumoniae complex</taxon>
    </lineage>
</organism>
<proteinExistence type="predicted"/>
<sequence length="225" mass="25061">MSTIHLITTCAKRKAGPVHDTVFPYHTTDTEIAYQQWKSLVQSRFTTCDDDIKETQNIYRSAHWSTAKSIATSNSRICLWVISAGLGLRHSSDPAIPYDATFTKTGKKSARIWEMLTSDPILPGKVPSLAELFGLYRRDIFIVAASPVYLNAVEDDLVKGVACLPCPGKQLRIASSASYNGKLREYVRYGGSRMMKDLNSNMTTLNIKHAGMLIHEMGIRPDTEC</sequence>
<dbReference type="EMBL" id="WJWF01000035">
    <property type="protein sequence ID" value="MRL38497.1"/>
    <property type="molecule type" value="Genomic_DNA"/>
</dbReference>
<name>A0A9J6S5B2_KLEPN</name>
<evidence type="ECO:0008006" key="2">
    <source>
        <dbReference type="Google" id="ProtNLM"/>
    </source>
</evidence>
<protein>
    <recommendedName>
        <fullName evidence="2">TgtA5 cluster protein 2</fullName>
    </recommendedName>
</protein>
<evidence type="ECO:0000313" key="1">
    <source>
        <dbReference type="EMBL" id="MRL38497.1"/>
    </source>
</evidence>
<comment type="caution">
    <text evidence="1">The sequence shown here is derived from an EMBL/GenBank/DDBJ whole genome shotgun (WGS) entry which is preliminary data.</text>
</comment>